<evidence type="ECO:0000313" key="2">
    <source>
        <dbReference type="Proteomes" id="UP000075886"/>
    </source>
</evidence>
<dbReference type="EMBL" id="AXCN02000127">
    <property type="status" value="NOT_ANNOTATED_CDS"/>
    <property type="molecule type" value="Genomic_DNA"/>
</dbReference>
<reference evidence="1" key="2">
    <citation type="submission" date="2020-05" db="UniProtKB">
        <authorList>
            <consortium name="EnsemblMetazoa"/>
        </authorList>
    </citation>
    <scope>IDENTIFICATION</scope>
    <source>
        <strain evidence="1">FAR1</strain>
    </source>
</reference>
<dbReference type="VEuPathDB" id="VectorBase:AFAF013783"/>
<proteinExistence type="predicted"/>
<evidence type="ECO:0000313" key="1">
    <source>
        <dbReference type="EnsemblMetazoa" id="AFAF013783-PA"/>
    </source>
</evidence>
<protein>
    <submittedName>
        <fullName evidence="1">Uncharacterized protein</fullName>
    </submittedName>
</protein>
<accession>A0A182QNL0</accession>
<organism evidence="1 2">
    <name type="scientific">Anopheles farauti</name>
    <dbReference type="NCBI Taxonomy" id="69004"/>
    <lineage>
        <taxon>Eukaryota</taxon>
        <taxon>Metazoa</taxon>
        <taxon>Ecdysozoa</taxon>
        <taxon>Arthropoda</taxon>
        <taxon>Hexapoda</taxon>
        <taxon>Insecta</taxon>
        <taxon>Pterygota</taxon>
        <taxon>Neoptera</taxon>
        <taxon>Endopterygota</taxon>
        <taxon>Diptera</taxon>
        <taxon>Nematocera</taxon>
        <taxon>Culicoidea</taxon>
        <taxon>Culicidae</taxon>
        <taxon>Anophelinae</taxon>
        <taxon>Anopheles</taxon>
    </lineage>
</organism>
<keyword evidence="2" id="KW-1185">Reference proteome</keyword>
<sequence>MLIKSCLPTEHSNYITTHVRDTTPIQERHIPAPKLPDRSATLIRSPVNESYRGSPTLAVARIFPPCTFERTVSIVPHFNDSLVTPGCTILTPSRKNVTLRCRCTANGSFASCITYPSMTCVSTFGLIVAFGMPPLSALLPVFGGNPPVVPVEGVVTHDVAVEPAVDTLPLVESNPFGPILLTGMADVPVTVAIAVVVEAVVEVEEVVLLAVPPLVIVVVVDDDVGVEATEPDAPVDVGVAVVASGFVVSSIAADGAELTAPPVTVVVPGALLTVVIPAEVGVVEAADCNDGKDATAASADRALVTSPPVPFVLPTPVVVVPGAGVVSIGVLAVPFNCASDALSVAAAAPAAVDVCSESGNKINEKNCYKSA</sequence>
<dbReference type="AlphaFoldDB" id="A0A182QNL0"/>
<dbReference type="EnsemblMetazoa" id="AFAF013783-RA">
    <property type="protein sequence ID" value="AFAF013783-PA"/>
    <property type="gene ID" value="AFAF013783"/>
</dbReference>
<dbReference type="Proteomes" id="UP000075886">
    <property type="component" value="Unassembled WGS sequence"/>
</dbReference>
<name>A0A182QNL0_9DIPT</name>
<reference evidence="2" key="1">
    <citation type="submission" date="2014-01" db="EMBL/GenBank/DDBJ databases">
        <title>The Genome Sequence of Anopheles farauti FAR1 (V2).</title>
        <authorList>
            <consortium name="The Broad Institute Genomics Platform"/>
            <person name="Neafsey D.E."/>
            <person name="Besansky N."/>
            <person name="Howell P."/>
            <person name="Walton C."/>
            <person name="Young S.K."/>
            <person name="Zeng Q."/>
            <person name="Gargeya S."/>
            <person name="Fitzgerald M."/>
            <person name="Haas B."/>
            <person name="Abouelleil A."/>
            <person name="Allen A.W."/>
            <person name="Alvarado L."/>
            <person name="Arachchi H.M."/>
            <person name="Berlin A.M."/>
            <person name="Chapman S.B."/>
            <person name="Gainer-Dewar J."/>
            <person name="Goldberg J."/>
            <person name="Griggs A."/>
            <person name="Gujja S."/>
            <person name="Hansen M."/>
            <person name="Howarth C."/>
            <person name="Imamovic A."/>
            <person name="Ireland A."/>
            <person name="Larimer J."/>
            <person name="McCowan C."/>
            <person name="Murphy C."/>
            <person name="Pearson M."/>
            <person name="Poon T.W."/>
            <person name="Priest M."/>
            <person name="Roberts A."/>
            <person name="Saif S."/>
            <person name="Shea T."/>
            <person name="Sisk P."/>
            <person name="Sykes S."/>
            <person name="Wortman J."/>
            <person name="Nusbaum C."/>
            <person name="Birren B."/>
        </authorList>
    </citation>
    <scope>NUCLEOTIDE SEQUENCE [LARGE SCALE GENOMIC DNA]</scope>
    <source>
        <strain evidence="2">FAR1</strain>
    </source>
</reference>